<proteinExistence type="predicted"/>
<name>A0A7Z0QD05_9BRAD</name>
<evidence type="ECO:0000313" key="1">
    <source>
        <dbReference type="EMBL" id="NYY91571.1"/>
    </source>
</evidence>
<gene>
    <name evidence="2" type="ORF">G6321_00043155</name>
    <name evidence="1" type="ORF">G6321_25205</name>
</gene>
<dbReference type="Proteomes" id="UP000564836">
    <property type="component" value="Chromosome"/>
</dbReference>
<dbReference type="AlphaFoldDB" id="A0A7Z0QD05"/>
<dbReference type="RefSeq" id="WP_166349304.1">
    <property type="nucleotide sequence ID" value="NZ_CP088280.1"/>
</dbReference>
<dbReference type="EMBL" id="JACBFH010000001">
    <property type="protein sequence ID" value="NYY91571.1"/>
    <property type="molecule type" value="Genomic_DNA"/>
</dbReference>
<reference evidence="2 3" key="3">
    <citation type="journal article" date="2022" name="Int. J. Syst. Evol. Microbiol.">
        <title>Strains of Bradyrhizobium barranii sp. nov. associated with legumes native to Canada are symbionts of soybeans and belong to different subspecies (subsp. barranii subsp. nov. and subsp. apii subsp. nov.) and symbiovars (sv. glycinearum and sv. septentrionale).</title>
        <authorList>
            <person name="Bromfield E.S.P."/>
            <person name="Cloutier S."/>
            <person name="Wasai-Hara S."/>
            <person name="Minamisawa K."/>
        </authorList>
    </citation>
    <scope>NUCLEOTIDE SEQUENCE [LARGE SCALE GENOMIC DNA]</scope>
    <source>
        <strain evidence="2 3">323S2</strain>
    </source>
</reference>
<accession>A0A7Z0QD05</accession>
<dbReference type="EMBL" id="CP088280">
    <property type="protein sequence ID" value="UGX92431.1"/>
    <property type="molecule type" value="Genomic_DNA"/>
</dbReference>
<sequence length="87" mass="9855">MLFEALHAHKRRTVLDAALGELDTPMRARLRLDARGQVTQWLGGLDNRWHDAAELFRQVKGGRRKSDEEGRRTISGTFPLSVVVGFL</sequence>
<organism evidence="1">
    <name type="scientific">Bradyrhizobium barranii subsp. barranii</name>
    <dbReference type="NCBI Taxonomy" id="2823807"/>
    <lineage>
        <taxon>Bacteria</taxon>
        <taxon>Pseudomonadati</taxon>
        <taxon>Pseudomonadota</taxon>
        <taxon>Alphaproteobacteria</taxon>
        <taxon>Hyphomicrobiales</taxon>
        <taxon>Nitrobacteraceae</taxon>
        <taxon>Bradyrhizobium</taxon>
        <taxon>Bradyrhizobium barranii</taxon>
    </lineage>
</organism>
<reference evidence="1" key="2">
    <citation type="submission" date="2020-06" db="EMBL/GenBank/DDBJ databases">
        <title>Whole Genome Sequence of Bradyrhizobium sp. Strain 323S2.</title>
        <authorList>
            <person name="Bromfield E.S.P."/>
        </authorList>
    </citation>
    <scope>NUCLEOTIDE SEQUENCE [LARGE SCALE GENOMIC DNA]</scope>
    <source>
        <strain evidence="1">323S2</strain>
    </source>
</reference>
<protein>
    <submittedName>
        <fullName evidence="1">Uncharacterized protein</fullName>
    </submittedName>
</protein>
<evidence type="ECO:0000313" key="3">
    <source>
        <dbReference type="Proteomes" id="UP000564836"/>
    </source>
</evidence>
<evidence type="ECO:0000313" key="2">
    <source>
        <dbReference type="EMBL" id="UGX92431.1"/>
    </source>
</evidence>
<reference evidence="2 3" key="1">
    <citation type="journal article" date="2017" name="Syst. Appl. Microbiol.">
        <title>Soybeans inoculated with root zone soils of Canadian native legumes harbour diverse and novel Bradyrhizobium spp. that possess agricultural potential.</title>
        <authorList>
            <person name="Bromfield E.S.P."/>
            <person name="Cloutier S."/>
            <person name="Tambong J.T."/>
            <person name="Tran Thi T.V."/>
        </authorList>
    </citation>
    <scope>NUCLEOTIDE SEQUENCE [LARGE SCALE GENOMIC DNA]</scope>
    <source>
        <strain evidence="2 3">323S2</strain>
    </source>
</reference>